<dbReference type="STRING" id="1450538.A0A2V5H8V5"/>
<name>A0A2V5H8V5_ASPV1</name>
<feature type="region of interest" description="Disordered" evidence="5">
    <location>
        <begin position="1274"/>
        <end position="1298"/>
    </location>
</feature>
<keyword evidence="2" id="KW-0597">Phosphoprotein</keyword>
<feature type="compositionally biased region" description="Polar residues" evidence="5">
    <location>
        <begin position="33"/>
        <end position="43"/>
    </location>
</feature>
<evidence type="ECO:0000256" key="2">
    <source>
        <dbReference type="ARBA" id="ARBA00022553"/>
    </source>
</evidence>
<feature type="region of interest" description="Disordered" evidence="5">
    <location>
        <begin position="1"/>
        <end position="113"/>
    </location>
</feature>
<organism evidence="7 8">
    <name type="scientific">Aspergillus violaceofuscus (strain CBS 115571)</name>
    <dbReference type="NCBI Taxonomy" id="1450538"/>
    <lineage>
        <taxon>Eukaryota</taxon>
        <taxon>Fungi</taxon>
        <taxon>Dikarya</taxon>
        <taxon>Ascomycota</taxon>
        <taxon>Pezizomycotina</taxon>
        <taxon>Eurotiomycetes</taxon>
        <taxon>Eurotiomycetidae</taxon>
        <taxon>Eurotiales</taxon>
        <taxon>Aspergillaceae</taxon>
        <taxon>Aspergillus</taxon>
    </lineage>
</organism>
<proteinExistence type="inferred from homology"/>
<feature type="compositionally biased region" description="Polar residues" evidence="5">
    <location>
        <begin position="934"/>
        <end position="947"/>
    </location>
</feature>
<dbReference type="PANTHER" id="PTHR12436:SF3">
    <property type="entry name" value="GERMINAL-CENTER ASSOCIATED NUCLEAR PROTEIN"/>
    <property type="match status" value="1"/>
</dbReference>
<dbReference type="OMA" id="PGIFDGW"/>
<feature type="compositionally biased region" description="Polar residues" evidence="5">
    <location>
        <begin position="807"/>
        <end position="817"/>
    </location>
</feature>
<feature type="compositionally biased region" description="Low complexity" evidence="5">
    <location>
        <begin position="1144"/>
        <end position="1160"/>
    </location>
</feature>
<evidence type="ECO:0000256" key="1">
    <source>
        <dbReference type="ARBA" id="ARBA00004259"/>
    </source>
</evidence>
<accession>A0A2V5H8V5</accession>
<dbReference type="GO" id="GO:0006406">
    <property type="term" value="P:mRNA export from nucleus"/>
    <property type="evidence" value="ECO:0007669"/>
    <property type="project" value="TreeGrafter"/>
</dbReference>
<feature type="compositionally biased region" description="Polar residues" evidence="5">
    <location>
        <begin position="636"/>
        <end position="652"/>
    </location>
</feature>
<feature type="compositionally biased region" description="Gly residues" evidence="5">
    <location>
        <begin position="19"/>
        <end position="29"/>
    </location>
</feature>
<evidence type="ECO:0000259" key="6">
    <source>
        <dbReference type="Pfam" id="PF03399"/>
    </source>
</evidence>
<evidence type="ECO:0000313" key="8">
    <source>
        <dbReference type="Proteomes" id="UP000249829"/>
    </source>
</evidence>
<comment type="similarity">
    <text evidence="4">Belongs to the SAC3 family.</text>
</comment>
<feature type="compositionally biased region" description="Low complexity" evidence="5">
    <location>
        <begin position="818"/>
        <end position="831"/>
    </location>
</feature>
<evidence type="ECO:0000256" key="3">
    <source>
        <dbReference type="ARBA" id="ARBA00023242"/>
    </source>
</evidence>
<dbReference type="EMBL" id="KZ825123">
    <property type="protein sequence ID" value="PYI20768.1"/>
    <property type="molecule type" value="Genomic_DNA"/>
</dbReference>
<feature type="compositionally biased region" description="Low complexity" evidence="5">
    <location>
        <begin position="864"/>
        <end position="898"/>
    </location>
</feature>
<feature type="compositionally biased region" description="Polar residues" evidence="5">
    <location>
        <begin position="752"/>
        <end position="771"/>
    </location>
</feature>
<feature type="region of interest" description="Disordered" evidence="5">
    <location>
        <begin position="607"/>
        <end position="652"/>
    </location>
</feature>
<feature type="compositionally biased region" description="Low complexity" evidence="5">
    <location>
        <begin position="736"/>
        <end position="751"/>
    </location>
</feature>
<dbReference type="Pfam" id="PF03399">
    <property type="entry name" value="SAC3_GANP"/>
    <property type="match status" value="1"/>
</dbReference>
<reference evidence="7 8" key="1">
    <citation type="submission" date="2018-02" db="EMBL/GenBank/DDBJ databases">
        <title>The genomes of Aspergillus section Nigri reveals drivers in fungal speciation.</title>
        <authorList>
            <consortium name="DOE Joint Genome Institute"/>
            <person name="Vesth T.C."/>
            <person name="Nybo J."/>
            <person name="Theobald S."/>
            <person name="Brandl J."/>
            <person name="Frisvad J.C."/>
            <person name="Nielsen K.F."/>
            <person name="Lyhne E.K."/>
            <person name="Kogle M.E."/>
            <person name="Kuo A."/>
            <person name="Riley R."/>
            <person name="Clum A."/>
            <person name="Nolan M."/>
            <person name="Lipzen A."/>
            <person name="Salamov A."/>
            <person name="Henrissat B."/>
            <person name="Wiebenga A."/>
            <person name="De vries R.P."/>
            <person name="Grigoriev I.V."/>
            <person name="Mortensen U.H."/>
            <person name="Andersen M.R."/>
            <person name="Baker S.E."/>
        </authorList>
    </citation>
    <scope>NUCLEOTIDE SEQUENCE [LARGE SCALE GENOMIC DNA]</scope>
    <source>
        <strain evidence="7 8">CBS 115571</strain>
    </source>
</reference>
<evidence type="ECO:0000256" key="5">
    <source>
        <dbReference type="SAM" id="MobiDB-lite"/>
    </source>
</evidence>
<sequence>MAGPANPFSGIGQRDGSAGSAGRGRGGPSGRSTPYQPKANTATRDPRLRGRGRGASAVRGTRGQGRGAGTGNNVWRKQAEQPADPATVASSPFGQPKKLASSSPAPPALSPSPFAGFGKASPVSFGTPSSFSGAQNGGNVASQRQPFAQPTNGAISATVPVEDAALLSSYTDRYEQLKLDRTKQREKAIREGQMADPNQPTSLQQAITPVGTCTSMCPEFERVERIVQKMVDKSEKYLHPATNTLQNMELKMLKRFRRSAAGYDAQLPSDIRTPQALLQTMNYLIRHVLDGPEPLGLIHKFVWDRTRSIRNDFSVQQVTQEDDVKIAVTCLERIARFHIVSLHLLSSPANEEPFDRHQEREQLNNTMLSLMYYYDDNRGRIPFPNEDEFRAYYILFSIHDQRPDLESRVQKWPVELRSSPRIQMALELFAAASNTWEYQGTLDAKRPNAIAQGFYMRFFNLIDSPGVSYLMACVAEIYFNHMRQTAIRSIWKAYCRYPASQQHKNEEWTVDELTTVLRFDDYDQTIKFCEEQDLQFAENANGDLYLNWGTRPVDSVAFQPSSDHAFSDTYVESKRAGRTLPAIILGLNIKEAANLQMIDSSLLPERVPALPAPQPHPSTNDDSLFVSDDENPSAFRFTSSHEGSSRNSPTSTASLQNAFVNVPPAVISTEPSRPPTFSFASPSPQPQAPEKQAAPFSSLFPNSSSNAFGAPSPLPPTPFTTGTPNLPQSSQSQFGLSATSSSQPLSASPFSNGASAFSLSKPPQQDQSTIDFPSASGNQQASSGAFAATTSPFSFPKPPQQDESNKHVSSTSNAQKASTNSFSSTTSTFNFGQPAQPEQATAALPTGNSQRPIFANIQSPGQEKQQQPPLSSLSSSTPFKFPTSFTPQPSSTSPFSTSVPASASNPVLSSTGQFTPSIFRTGGSKPTFDGLSGSGFSASVPSLTSDNAAAKQPPSLFPKPSEETTKSASPIPLFSAPKETKQPTISFAQPPAAKSDVSPKEKQSLPSGVKASISDKQLDNSTPMQADVPAVSVSEKEPELQLDDLGSPQKPLPAATEPSKNQVSMAPAQPLPEDVTTNDEEPVHRTSWLSALREAADRRRESKPTTSRKRVHEEPEEPSPPQSDNGTKVIKAQKQEAPRVPSRKSMALSSLKPLPKLPILEQIESMTTRKPAAPSKPQEPRSVQVDEDELLLSAARIAAESLRSGPRILDGWSAASYDGRASSFSGRSSASPSYAFSRSQSPQSGQVNGYEISLAPETNLGLGRTMSRTEQRIRMTGAHGLAYKPLDFPPTDRKRKTR</sequence>
<dbReference type="GO" id="GO:0005635">
    <property type="term" value="C:nuclear envelope"/>
    <property type="evidence" value="ECO:0007669"/>
    <property type="project" value="UniProtKB-SubCell"/>
</dbReference>
<dbReference type="Gene3D" id="1.25.40.990">
    <property type="match status" value="1"/>
</dbReference>
<dbReference type="GO" id="GO:0070390">
    <property type="term" value="C:transcription export complex 2"/>
    <property type="evidence" value="ECO:0007669"/>
    <property type="project" value="TreeGrafter"/>
</dbReference>
<feature type="compositionally biased region" description="Polar residues" evidence="5">
    <location>
        <begin position="899"/>
        <end position="918"/>
    </location>
</feature>
<feature type="compositionally biased region" description="Low complexity" evidence="5">
    <location>
        <begin position="1219"/>
        <end position="1242"/>
    </location>
</feature>
<feature type="region of interest" description="Disordered" evidence="5">
    <location>
        <begin position="1219"/>
        <end position="1251"/>
    </location>
</feature>
<keyword evidence="8" id="KW-1185">Reference proteome</keyword>
<dbReference type="PANTHER" id="PTHR12436">
    <property type="entry name" value="80 KDA MCM3-ASSOCIATED PROTEIN"/>
    <property type="match status" value="1"/>
</dbReference>
<keyword evidence="3" id="KW-0539">Nucleus</keyword>
<gene>
    <name evidence="7" type="ORF">BO99DRAFT_472714</name>
</gene>
<feature type="compositionally biased region" description="Low complexity" evidence="5">
    <location>
        <begin position="675"/>
        <end position="711"/>
    </location>
</feature>
<evidence type="ECO:0000313" key="7">
    <source>
        <dbReference type="EMBL" id="PYI20768.1"/>
    </source>
</evidence>
<dbReference type="Proteomes" id="UP000249829">
    <property type="component" value="Unassembled WGS sequence"/>
</dbReference>
<comment type="subcellular location">
    <subcellularLocation>
        <location evidence="1">Nucleus envelope</location>
    </subcellularLocation>
</comment>
<dbReference type="FunFam" id="1.25.40.990:FF:000008">
    <property type="entry name" value="Nuclear mRNA export protein SAC3"/>
    <property type="match status" value="1"/>
</dbReference>
<feature type="compositionally biased region" description="Low complexity" evidence="5">
    <location>
        <begin position="774"/>
        <end position="788"/>
    </location>
</feature>
<feature type="domain" description="SAC3/GANP/THP3 conserved" evidence="6">
    <location>
        <begin position="216"/>
        <end position="537"/>
    </location>
</feature>
<dbReference type="InterPro" id="IPR045107">
    <property type="entry name" value="SAC3/GANP/THP3"/>
</dbReference>
<dbReference type="GO" id="GO:0005737">
    <property type="term" value="C:cytoplasm"/>
    <property type="evidence" value="ECO:0007669"/>
    <property type="project" value="TreeGrafter"/>
</dbReference>
<dbReference type="InterPro" id="IPR005062">
    <property type="entry name" value="SAC3/GANP/THP3_conserved"/>
</dbReference>
<feature type="region of interest" description="Disordered" evidence="5">
    <location>
        <begin position="665"/>
        <end position="1185"/>
    </location>
</feature>
<evidence type="ECO:0000256" key="4">
    <source>
        <dbReference type="ARBA" id="ARBA00038443"/>
    </source>
</evidence>
<protein>
    <recommendedName>
        <fullName evidence="6">SAC3/GANP/THP3 conserved domain-containing protein</fullName>
    </recommendedName>
</protein>
<feature type="compositionally biased region" description="Polar residues" evidence="5">
    <location>
        <begin position="846"/>
        <end position="863"/>
    </location>
</feature>
<feature type="compositionally biased region" description="Basic and acidic residues" evidence="5">
    <location>
        <begin position="1094"/>
        <end position="1103"/>
    </location>
</feature>